<evidence type="ECO:0000256" key="1">
    <source>
        <dbReference type="ARBA" id="ARBA00023125"/>
    </source>
</evidence>
<dbReference type="OrthoDB" id="9785164at2"/>
<dbReference type="SUPFAM" id="SSF46689">
    <property type="entry name" value="Homeodomain-like"/>
    <property type="match status" value="1"/>
</dbReference>
<dbReference type="GO" id="GO:0003677">
    <property type="term" value="F:DNA binding"/>
    <property type="evidence" value="ECO:0007669"/>
    <property type="project" value="UniProtKB-UniRule"/>
</dbReference>
<accession>A0A0G3M162</accession>
<name>A0A0G3M162_CHRGL</name>
<evidence type="ECO:0000259" key="3">
    <source>
        <dbReference type="PROSITE" id="PS50977"/>
    </source>
</evidence>
<dbReference type="RefSeq" id="WP_053327026.1">
    <property type="nucleotide sequence ID" value="NZ_CP009928.1"/>
</dbReference>
<evidence type="ECO:0000256" key="2">
    <source>
        <dbReference type="PROSITE-ProRule" id="PRU00335"/>
    </source>
</evidence>
<dbReference type="Proteomes" id="UP000035213">
    <property type="component" value="Chromosome"/>
</dbReference>
<dbReference type="InterPro" id="IPR025722">
    <property type="entry name" value="TetR"/>
</dbReference>
<dbReference type="Pfam" id="PF13972">
    <property type="entry name" value="TetR"/>
    <property type="match status" value="1"/>
</dbReference>
<dbReference type="InterPro" id="IPR001647">
    <property type="entry name" value="HTH_TetR"/>
</dbReference>
<feature type="DNA-binding region" description="H-T-H motif" evidence="2">
    <location>
        <begin position="24"/>
        <end position="43"/>
    </location>
</feature>
<proteinExistence type="predicted"/>
<gene>
    <name evidence="4" type="ORF">OK18_02900</name>
</gene>
<dbReference type="AlphaFoldDB" id="A0A0G3M162"/>
<reference evidence="4 5" key="1">
    <citation type="submission" date="2014-11" db="EMBL/GenBank/DDBJ databases">
        <authorList>
            <person name="Park G.-S."/>
            <person name="Hong S.-J."/>
            <person name="Jung B.K."/>
            <person name="Khan A.R."/>
            <person name="Kwak Y."/>
            <person name="Shin J.-H."/>
        </authorList>
    </citation>
    <scope>NUCLEOTIDE SEQUENCE [LARGE SCALE GENOMIC DNA]</scope>
    <source>
        <strain evidence="4 5">DSM 27622</strain>
    </source>
</reference>
<sequence length="206" mass="24618">MKTKEKILSKALELFNERGYNTTTTRHIAAELNISAGNLHYHFKHSEDIIKILFSALTLKMNDQMKKMKETGHKTLDNLYQFTFSTFEIFYAYRFIFMNFVDILKKIPEIESHYEAINASRKEEFQEIFSSFQKNNIMRDDIPDFIMDSLTAQVFLIADNWITHNRLISKLTEKEAIQHYTLLQMNLFYPLLTTEQQDIYRQKYIQ</sequence>
<dbReference type="Gene3D" id="1.10.357.10">
    <property type="entry name" value="Tetracycline Repressor, domain 2"/>
    <property type="match status" value="1"/>
</dbReference>
<dbReference type="KEGG" id="cgn:OK18_02900"/>
<evidence type="ECO:0000313" key="5">
    <source>
        <dbReference type="Proteomes" id="UP000035213"/>
    </source>
</evidence>
<dbReference type="InterPro" id="IPR050624">
    <property type="entry name" value="HTH-type_Tx_Regulator"/>
</dbReference>
<dbReference type="PANTHER" id="PTHR43479:SF11">
    <property type="entry name" value="ACREF_ENVCD OPERON REPRESSOR-RELATED"/>
    <property type="match status" value="1"/>
</dbReference>
<evidence type="ECO:0000313" key="4">
    <source>
        <dbReference type="EMBL" id="AKK71728.1"/>
    </source>
</evidence>
<dbReference type="InterPro" id="IPR009057">
    <property type="entry name" value="Homeodomain-like_sf"/>
</dbReference>
<protein>
    <recommendedName>
        <fullName evidence="3">HTH tetR-type domain-containing protein</fullName>
    </recommendedName>
</protein>
<dbReference type="PANTHER" id="PTHR43479">
    <property type="entry name" value="ACREF/ENVCD OPERON REPRESSOR-RELATED"/>
    <property type="match status" value="1"/>
</dbReference>
<organism evidence="4 5">
    <name type="scientific">Chryseobacterium gallinarum</name>
    <dbReference type="NCBI Taxonomy" id="1324352"/>
    <lineage>
        <taxon>Bacteria</taxon>
        <taxon>Pseudomonadati</taxon>
        <taxon>Bacteroidota</taxon>
        <taxon>Flavobacteriia</taxon>
        <taxon>Flavobacteriales</taxon>
        <taxon>Weeksellaceae</taxon>
        <taxon>Chryseobacterium group</taxon>
        <taxon>Chryseobacterium</taxon>
    </lineage>
</organism>
<keyword evidence="1 2" id="KW-0238">DNA-binding</keyword>
<feature type="domain" description="HTH tetR-type" evidence="3">
    <location>
        <begin position="1"/>
        <end position="61"/>
    </location>
</feature>
<dbReference type="Pfam" id="PF00440">
    <property type="entry name" value="TetR_N"/>
    <property type="match status" value="1"/>
</dbReference>
<dbReference type="PROSITE" id="PS50977">
    <property type="entry name" value="HTH_TETR_2"/>
    <property type="match status" value="1"/>
</dbReference>
<dbReference type="STRING" id="1324352.OK18_02900"/>
<dbReference type="PRINTS" id="PR00455">
    <property type="entry name" value="HTHTETR"/>
</dbReference>
<dbReference type="EMBL" id="CP009928">
    <property type="protein sequence ID" value="AKK71728.1"/>
    <property type="molecule type" value="Genomic_DNA"/>
</dbReference>
<dbReference type="PATRIC" id="fig|1324352.5.peg.629"/>